<dbReference type="NCBIfam" id="NF006587">
    <property type="entry name" value="PRK09116.1"/>
    <property type="match status" value="1"/>
</dbReference>
<sequence length="411" mass="43435">MTRRVVVTGMAGLCPLGTTWPEVRSHLRDGISGVSRDDALGRIAGMKTRLVAVVPPFTPPETVPEDRLAHMSRLSLMSVVATEEALRGAGLLGHELLGSGRCGISFGSTSGSPPSMGRCARAVSTETDLGGTEVADFYHAASHATAASLALAFEVRGRVIPTNSACTSGSQGIGMAYESIRDGLQDAMIAGGAEELFPVCTAVFDILYATSSRNEEPTRQPRPFDKDRDGLVVGEGAATLILEDLGSARRRGAPILAELRGYATNCDGVHMVAPQEETMYEVMANAAANAGVTPDEIAYVCAHGTATELGDIAESLATARFFGRPVPFSSLKSYMGHTLGACGALEAWCAIHFLNEGWLAPTLNLTEVDPRCGHLDYLREVRPLSGTTIMSNNFAFGGVNTSLILERWTGT</sequence>
<evidence type="ECO:0000313" key="6">
    <source>
        <dbReference type="Proteomes" id="UP000663929"/>
    </source>
</evidence>
<feature type="domain" description="Ketosynthase family 3 (KS3)" evidence="4">
    <location>
        <begin position="2"/>
        <end position="407"/>
    </location>
</feature>
<proteinExistence type="inferred from homology"/>
<evidence type="ECO:0000256" key="3">
    <source>
        <dbReference type="RuleBase" id="RU003694"/>
    </source>
</evidence>
<dbReference type="InterPro" id="IPR000794">
    <property type="entry name" value="Beta-ketoacyl_synthase"/>
</dbReference>
<reference evidence="5" key="1">
    <citation type="submission" date="2021-03" db="EMBL/GenBank/DDBJ databases">
        <title>Acanthopleuribacteraceae sp. M133.</title>
        <authorList>
            <person name="Wang G."/>
        </authorList>
    </citation>
    <scope>NUCLEOTIDE SEQUENCE</scope>
    <source>
        <strain evidence="5">M133</strain>
    </source>
</reference>
<dbReference type="InterPro" id="IPR018201">
    <property type="entry name" value="Ketoacyl_synth_AS"/>
</dbReference>
<dbReference type="GO" id="GO:0004315">
    <property type="term" value="F:3-oxoacyl-[acyl-carrier-protein] synthase activity"/>
    <property type="evidence" value="ECO:0007669"/>
    <property type="project" value="InterPro"/>
</dbReference>
<gene>
    <name evidence="5" type="ORF">J3U87_07895</name>
</gene>
<dbReference type="AlphaFoldDB" id="A0A8A4TS58"/>
<dbReference type="GO" id="GO:0006633">
    <property type="term" value="P:fatty acid biosynthetic process"/>
    <property type="evidence" value="ECO:0007669"/>
    <property type="project" value="InterPro"/>
</dbReference>
<dbReference type="RefSeq" id="WP_237382488.1">
    <property type="nucleotide sequence ID" value="NZ_CP071793.1"/>
</dbReference>
<comment type="similarity">
    <text evidence="1 3">Belongs to the thiolase-like superfamily. Beta-ketoacyl-ACP synthases family.</text>
</comment>
<organism evidence="5 6">
    <name type="scientific">Sulfidibacter corallicola</name>
    <dbReference type="NCBI Taxonomy" id="2818388"/>
    <lineage>
        <taxon>Bacteria</taxon>
        <taxon>Pseudomonadati</taxon>
        <taxon>Acidobacteriota</taxon>
        <taxon>Holophagae</taxon>
        <taxon>Acanthopleuribacterales</taxon>
        <taxon>Acanthopleuribacteraceae</taxon>
        <taxon>Sulfidibacter</taxon>
    </lineage>
</organism>
<dbReference type="InterPro" id="IPR014030">
    <property type="entry name" value="Ketoacyl_synth_N"/>
</dbReference>
<dbReference type="Gene3D" id="3.40.47.10">
    <property type="match status" value="1"/>
</dbReference>
<evidence type="ECO:0000259" key="4">
    <source>
        <dbReference type="PROSITE" id="PS52004"/>
    </source>
</evidence>
<dbReference type="PROSITE" id="PS00606">
    <property type="entry name" value="KS3_1"/>
    <property type="match status" value="1"/>
</dbReference>
<name>A0A8A4TS58_SULCO</name>
<dbReference type="KEGG" id="scor:J3U87_07895"/>
<dbReference type="InterPro" id="IPR014031">
    <property type="entry name" value="Ketoacyl_synth_C"/>
</dbReference>
<dbReference type="PANTHER" id="PTHR11712:SF325">
    <property type="entry name" value="3-OXOACYL-(ACYL-CARRIER-PROTEIN) SYNTHASE II FABF"/>
    <property type="match status" value="1"/>
</dbReference>
<dbReference type="Pfam" id="PF02801">
    <property type="entry name" value="Ketoacyl-synt_C"/>
    <property type="match status" value="1"/>
</dbReference>
<keyword evidence="2 3" id="KW-0808">Transferase</keyword>
<evidence type="ECO:0000256" key="2">
    <source>
        <dbReference type="ARBA" id="ARBA00022679"/>
    </source>
</evidence>
<dbReference type="PANTHER" id="PTHR11712">
    <property type="entry name" value="POLYKETIDE SYNTHASE-RELATED"/>
    <property type="match status" value="1"/>
</dbReference>
<dbReference type="Pfam" id="PF00109">
    <property type="entry name" value="ketoacyl-synt"/>
    <property type="match status" value="1"/>
</dbReference>
<dbReference type="SUPFAM" id="SSF53901">
    <property type="entry name" value="Thiolase-like"/>
    <property type="match status" value="2"/>
</dbReference>
<evidence type="ECO:0000313" key="5">
    <source>
        <dbReference type="EMBL" id="QTD52380.1"/>
    </source>
</evidence>
<dbReference type="CDD" id="cd00834">
    <property type="entry name" value="KAS_I_II"/>
    <property type="match status" value="1"/>
</dbReference>
<evidence type="ECO:0000256" key="1">
    <source>
        <dbReference type="ARBA" id="ARBA00008467"/>
    </source>
</evidence>
<accession>A0A8A4TS58</accession>
<dbReference type="GO" id="GO:0005829">
    <property type="term" value="C:cytosol"/>
    <property type="evidence" value="ECO:0007669"/>
    <property type="project" value="TreeGrafter"/>
</dbReference>
<dbReference type="InterPro" id="IPR020841">
    <property type="entry name" value="PKS_Beta-ketoAc_synthase_dom"/>
</dbReference>
<protein>
    <submittedName>
        <fullName evidence="5">Beta-ketoacyl-ACP synthase</fullName>
    </submittedName>
</protein>
<dbReference type="SMART" id="SM00825">
    <property type="entry name" value="PKS_KS"/>
    <property type="match status" value="1"/>
</dbReference>
<dbReference type="PROSITE" id="PS52004">
    <property type="entry name" value="KS3_2"/>
    <property type="match status" value="1"/>
</dbReference>
<dbReference type="Proteomes" id="UP000663929">
    <property type="component" value="Chromosome"/>
</dbReference>
<keyword evidence="6" id="KW-1185">Reference proteome</keyword>
<dbReference type="InterPro" id="IPR016039">
    <property type="entry name" value="Thiolase-like"/>
</dbReference>
<dbReference type="EMBL" id="CP071793">
    <property type="protein sequence ID" value="QTD52380.1"/>
    <property type="molecule type" value="Genomic_DNA"/>
</dbReference>